<dbReference type="CDD" id="cd05398">
    <property type="entry name" value="NT_ClassII-CCAase"/>
    <property type="match status" value="1"/>
</dbReference>
<dbReference type="Gene3D" id="3.30.460.10">
    <property type="entry name" value="Beta Polymerase, domain 2"/>
    <property type="match status" value="1"/>
</dbReference>
<feature type="binding site" evidence="11">
    <location>
        <position position="155"/>
    </location>
    <ligand>
        <name>ATP</name>
        <dbReference type="ChEBI" id="CHEBI:30616"/>
    </ligand>
</feature>
<dbReference type="OrthoDB" id="9805698at2"/>
<gene>
    <name evidence="11" type="primary">cca</name>
    <name evidence="15" type="ORF">FPQ13_00310</name>
</gene>
<reference evidence="15 16" key="1">
    <citation type="submission" date="2019-07" db="EMBL/GenBank/DDBJ databases">
        <title>Allobacillus sp. nov. SKP isolated from shrimp paste of Euphausiacea.</title>
        <authorList>
            <person name="Kanchanasin P."/>
            <person name="Tanasupawat S."/>
            <person name="Shi W."/>
            <person name="Wu L."/>
            <person name="Ma J."/>
        </authorList>
    </citation>
    <scope>NUCLEOTIDE SEQUENCE [LARGE SCALE GENOMIC DNA]</scope>
    <source>
        <strain evidence="15 16">SKP4-8</strain>
    </source>
</reference>
<evidence type="ECO:0000256" key="4">
    <source>
        <dbReference type="ARBA" id="ARBA00022695"/>
    </source>
</evidence>
<feature type="binding site" evidence="11">
    <location>
        <position position="28"/>
    </location>
    <ligand>
        <name>CTP</name>
        <dbReference type="ChEBI" id="CHEBI:37563"/>
    </ligand>
</feature>
<feature type="binding site" evidence="11">
    <location>
        <position position="155"/>
    </location>
    <ligand>
        <name>CTP</name>
        <dbReference type="ChEBI" id="CHEBI:37563"/>
    </ligand>
</feature>
<keyword evidence="7 11" id="KW-0692">RNA repair</keyword>
<keyword evidence="3 11" id="KW-0819">tRNA processing</keyword>
<feature type="binding site" evidence="11">
    <location>
        <position position="112"/>
    </location>
    <ligand>
        <name>ATP</name>
        <dbReference type="ChEBI" id="CHEBI:30616"/>
    </ligand>
</feature>
<feature type="binding site" evidence="11">
    <location>
        <position position="164"/>
    </location>
    <ligand>
        <name>ATP</name>
        <dbReference type="ChEBI" id="CHEBI:30616"/>
    </ligand>
</feature>
<dbReference type="HAMAP" id="MF_01263">
    <property type="entry name" value="CCA_bact_type3"/>
    <property type="match status" value="1"/>
</dbReference>
<dbReference type="GO" id="GO:0004810">
    <property type="term" value="F:CCA tRNA nucleotidyltransferase activity"/>
    <property type="evidence" value="ECO:0007669"/>
    <property type="project" value="UniProtKB-UniRule"/>
</dbReference>
<feature type="binding site" evidence="11">
    <location>
        <position position="158"/>
    </location>
    <ligand>
        <name>CTP</name>
        <dbReference type="ChEBI" id="CHEBI:37563"/>
    </ligand>
</feature>
<dbReference type="EC" id="2.7.7.72" evidence="11"/>
<sequence>MIGKPFDQAAPIIHTLNKHGYECFFVGGSVRDFQLKRTIGDVDLATDADPHTVQQLFKRTIPVGIEHGTILVLLNDNSYEVTTYRTEGEYKDHRHPEQVFFVDSIEEDLSRRDFTINAIAMDLDGNIIDPFNGLQDLKSKRIQTVRHAQDRFNEDALRMLRAIRFSSQLEFFIDDEVVTAIKENRSLLDAISVERITVELTKMFGGNGVVRALEYLKETNLYQQLPIFRENEEVFSQVYKRLREPISDQAVLIAYLHLMEPSISISTWCKAYKLSNAVKRKATIIHEAFDQHQTTGLTNDLLYQLTFDHIPSWNEYIRLAEGKSYDLSELYSMFEQLPIKQKSDLAINGSDLIRLFPGRKKGKWISDYLSELEYQVLRQELPNQKDEIERQVKTWNQTEQN</sequence>
<dbReference type="Gene3D" id="1.10.3090.10">
    <property type="entry name" value="cca-adding enzyme, domain 2"/>
    <property type="match status" value="1"/>
</dbReference>
<dbReference type="GO" id="GO:0042245">
    <property type="term" value="P:RNA repair"/>
    <property type="evidence" value="ECO:0007669"/>
    <property type="project" value="UniProtKB-KW"/>
</dbReference>
<name>A0A556PT40_9BACI</name>
<evidence type="ECO:0000256" key="7">
    <source>
        <dbReference type="ARBA" id="ARBA00022800"/>
    </source>
</evidence>
<keyword evidence="2 11" id="KW-0808">Transferase</keyword>
<comment type="catalytic activity">
    <reaction evidence="11">
        <text>a tRNA precursor + 2 CTP + ATP = a tRNA with a 3' CCA end + 3 diphosphate</text>
        <dbReference type="Rhea" id="RHEA:14433"/>
        <dbReference type="Rhea" id="RHEA-COMP:10465"/>
        <dbReference type="Rhea" id="RHEA-COMP:10468"/>
        <dbReference type="ChEBI" id="CHEBI:30616"/>
        <dbReference type="ChEBI" id="CHEBI:33019"/>
        <dbReference type="ChEBI" id="CHEBI:37563"/>
        <dbReference type="ChEBI" id="CHEBI:74896"/>
        <dbReference type="ChEBI" id="CHEBI:83071"/>
        <dbReference type="EC" id="2.7.7.72"/>
    </reaction>
</comment>
<comment type="function">
    <text evidence="11">Catalyzes the addition and repair of the essential 3'-terminal CCA sequence in tRNAs without using a nucleic acid template. Adds these three nucleotides in the order of C, C, and A to the tRNA nucleotide-73, using CTP and ATP as substrates and producing inorganic pyrophosphate. tRNA 3'-terminal CCA addition is required both for tRNA processing and repair. Also involved in tRNA surveillance by mediating tandem CCA addition to generate a CCACCA at the 3' terminus of unstable tRNAs. While stable tRNAs receive only 3'-terminal CCA, unstable tRNAs are marked with CCACCA and rapidly degraded.</text>
</comment>
<evidence type="ECO:0000313" key="16">
    <source>
        <dbReference type="Proteomes" id="UP000316425"/>
    </source>
</evidence>
<comment type="subunit">
    <text evidence="11">Homodimer.</text>
</comment>
<evidence type="ECO:0000259" key="13">
    <source>
        <dbReference type="Pfam" id="PF12627"/>
    </source>
</evidence>
<feature type="binding site" evidence="11">
    <location>
        <position position="112"/>
    </location>
    <ligand>
        <name>CTP</name>
        <dbReference type="ChEBI" id="CHEBI:37563"/>
    </ligand>
</feature>
<comment type="miscellaneous">
    <text evidence="11">A single active site specifically recognizes both ATP and CTP and is responsible for their addition.</text>
</comment>
<evidence type="ECO:0000256" key="6">
    <source>
        <dbReference type="ARBA" id="ARBA00022741"/>
    </source>
</evidence>
<feature type="binding site" evidence="11">
    <location>
        <position position="41"/>
    </location>
    <ligand>
        <name>Mg(2+)</name>
        <dbReference type="ChEBI" id="CHEBI:18420"/>
    </ligand>
</feature>
<feature type="binding site" evidence="11">
    <location>
        <position position="31"/>
    </location>
    <ligand>
        <name>ATP</name>
        <dbReference type="ChEBI" id="CHEBI:30616"/>
    </ligand>
</feature>
<dbReference type="InterPro" id="IPR032828">
    <property type="entry name" value="PolyA_RNA-bd"/>
</dbReference>
<evidence type="ECO:0000259" key="12">
    <source>
        <dbReference type="Pfam" id="PF01743"/>
    </source>
</evidence>
<organism evidence="15 16">
    <name type="scientific">Allobacillus salarius</name>
    <dbReference type="NCBI Taxonomy" id="1955272"/>
    <lineage>
        <taxon>Bacteria</taxon>
        <taxon>Bacillati</taxon>
        <taxon>Bacillota</taxon>
        <taxon>Bacilli</taxon>
        <taxon>Bacillales</taxon>
        <taxon>Bacillaceae</taxon>
        <taxon>Allobacillus</taxon>
    </lineage>
</organism>
<keyword evidence="4 11" id="KW-0548">Nucleotidyltransferase</keyword>
<evidence type="ECO:0000256" key="1">
    <source>
        <dbReference type="ARBA" id="ARBA00001946"/>
    </source>
</evidence>
<comment type="cofactor">
    <cofactor evidence="1 11">
        <name>Mg(2+)</name>
        <dbReference type="ChEBI" id="CHEBI:18420"/>
    </cofactor>
</comment>
<feature type="binding site" evidence="11">
    <location>
        <position position="28"/>
    </location>
    <ligand>
        <name>ATP</name>
        <dbReference type="ChEBI" id="CHEBI:30616"/>
    </ligand>
</feature>
<dbReference type="GO" id="GO:0160016">
    <property type="term" value="F:CCACCA tRNA nucleotidyltransferase activity"/>
    <property type="evidence" value="ECO:0007669"/>
    <property type="project" value="RHEA"/>
</dbReference>
<protein>
    <recommendedName>
        <fullName evidence="11">CCA-adding enzyme</fullName>
        <ecNumber evidence="11">2.7.7.72</ecNumber>
    </recommendedName>
    <alternativeName>
        <fullName evidence="11">CCA tRNA nucleotidyltransferase</fullName>
    </alternativeName>
    <alternativeName>
        <fullName evidence="11">tRNA CCA-pyrophosphorylase</fullName>
    </alternativeName>
    <alternativeName>
        <fullName evidence="11">tRNA adenylyl-/cytidylyl- transferase</fullName>
    </alternativeName>
    <alternativeName>
        <fullName evidence="11">tRNA nucleotidyltransferase</fullName>
    </alternativeName>
    <alternativeName>
        <fullName evidence="11">tRNA-NT</fullName>
    </alternativeName>
</protein>
<feature type="binding site" evidence="11">
    <location>
        <position position="158"/>
    </location>
    <ligand>
        <name>ATP</name>
        <dbReference type="ChEBI" id="CHEBI:30616"/>
    </ligand>
</feature>
<dbReference type="InterPro" id="IPR002646">
    <property type="entry name" value="PolA_pol_head_dom"/>
</dbReference>
<feature type="domain" description="Poly A polymerase head" evidence="12">
    <location>
        <begin position="23"/>
        <end position="142"/>
    </location>
</feature>
<dbReference type="Pfam" id="PF12627">
    <property type="entry name" value="PolyA_pol_RNAbd"/>
    <property type="match status" value="1"/>
</dbReference>
<keyword evidence="6 11" id="KW-0547">Nucleotide-binding</keyword>
<dbReference type="InterPro" id="IPR050264">
    <property type="entry name" value="Bact_CCA-adding_enz_type3_sf"/>
</dbReference>
<dbReference type="InterPro" id="IPR043519">
    <property type="entry name" value="NT_sf"/>
</dbReference>
<dbReference type="SUPFAM" id="SSF81301">
    <property type="entry name" value="Nucleotidyltransferase"/>
    <property type="match status" value="1"/>
</dbReference>
<dbReference type="PANTHER" id="PTHR46173">
    <property type="entry name" value="CCA TRNA NUCLEOTIDYLTRANSFERASE 1, MITOCHONDRIAL"/>
    <property type="match status" value="1"/>
</dbReference>
<evidence type="ECO:0000256" key="2">
    <source>
        <dbReference type="ARBA" id="ARBA00022679"/>
    </source>
</evidence>
<keyword evidence="8 11" id="KW-0067">ATP-binding</keyword>
<comment type="similarity">
    <text evidence="11">Belongs to the tRNA nucleotidyltransferase/poly(A) polymerase family. Bacterial CCA-adding enzyme type 3 subfamily.</text>
</comment>
<keyword evidence="9 11" id="KW-0460">Magnesium</keyword>
<dbReference type="InterPro" id="IPR032810">
    <property type="entry name" value="CCA-adding_enz_C"/>
</dbReference>
<dbReference type="PANTHER" id="PTHR46173:SF1">
    <property type="entry name" value="CCA TRNA NUCLEOTIDYLTRANSFERASE 1, MITOCHONDRIAL"/>
    <property type="match status" value="1"/>
</dbReference>
<comment type="caution">
    <text evidence="15">The sequence shown here is derived from an EMBL/GenBank/DDBJ whole genome shotgun (WGS) entry which is preliminary data.</text>
</comment>
<dbReference type="GO" id="GO:0000049">
    <property type="term" value="F:tRNA binding"/>
    <property type="evidence" value="ECO:0007669"/>
    <property type="project" value="UniProtKB-UniRule"/>
</dbReference>
<keyword evidence="16" id="KW-1185">Reference proteome</keyword>
<keyword evidence="10 11" id="KW-0694">RNA-binding</keyword>
<dbReference type="GO" id="GO:0001680">
    <property type="term" value="P:tRNA 3'-terminal CCA addition"/>
    <property type="evidence" value="ECO:0007669"/>
    <property type="project" value="UniProtKB-UniRule"/>
</dbReference>
<proteinExistence type="inferred from homology"/>
<dbReference type="GO" id="GO:0000287">
    <property type="term" value="F:magnesium ion binding"/>
    <property type="evidence" value="ECO:0007669"/>
    <property type="project" value="UniProtKB-UniRule"/>
</dbReference>
<feature type="binding site" evidence="11">
    <location>
        <position position="161"/>
    </location>
    <ligand>
        <name>ATP</name>
        <dbReference type="ChEBI" id="CHEBI:30616"/>
    </ligand>
</feature>
<dbReference type="Pfam" id="PF01743">
    <property type="entry name" value="PolyA_pol"/>
    <property type="match status" value="1"/>
</dbReference>
<evidence type="ECO:0000256" key="11">
    <source>
        <dbReference type="HAMAP-Rule" id="MF_01263"/>
    </source>
</evidence>
<evidence type="ECO:0000256" key="10">
    <source>
        <dbReference type="ARBA" id="ARBA00022884"/>
    </source>
</evidence>
<dbReference type="EMBL" id="VMHE01000001">
    <property type="protein sequence ID" value="TSJ67547.1"/>
    <property type="molecule type" value="Genomic_DNA"/>
</dbReference>
<evidence type="ECO:0000256" key="8">
    <source>
        <dbReference type="ARBA" id="ARBA00022840"/>
    </source>
</evidence>
<feature type="domain" description="CCA-adding enzyme C-terminal" evidence="14">
    <location>
        <begin position="255"/>
        <end position="389"/>
    </location>
</feature>
<dbReference type="Pfam" id="PF13735">
    <property type="entry name" value="tRNA_NucTran2_2"/>
    <property type="match status" value="1"/>
</dbReference>
<feature type="binding site" evidence="11">
    <location>
        <position position="161"/>
    </location>
    <ligand>
        <name>CTP</name>
        <dbReference type="ChEBI" id="CHEBI:37563"/>
    </ligand>
</feature>
<dbReference type="AlphaFoldDB" id="A0A556PT40"/>
<evidence type="ECO:0000313" key="15">
    <source>
        <dbReference type="EMBL" id="TSJ67547.1"/>
    </source>
</evidence>
<dbReference type="Proteomes" id="UP000316425">
    <property type="component" value="Unassembled WGS sequence"/>
</dbReference>
<feature type="binding site" evidence="11">
    <location>
        <position position="164"/>
    </location>
    <ligand>
        <name>CTP</name>
        <dbReference type="ChEBI" id="CHEBI:37563"/>
    </ligand>
</feature>
<feature type="domain" description="tRNA nucleotidyltransferase/poly(A) polymerase RNA and SrmB- binding" evidence="13">
    <location>
        <begin position="171"/>
        <end position="227"/>
    </location>
</feature>
<accession>A0A556PT40</accession>
<evidence type="ECO:0000256" key="9">
    <source>
        <dbReference type="ARBA" id="ARBA00022842"/>
    </source>
</evidence>
<dbReference type="RefSeq" id="WP_144087306.1">
    <property type="nucleotide sequence ID" value="NZ_VMHE01000001.1"/>
</dbReference>
<dbReference type="GO" id="GO:0005524">
    <property type="term" value="F:ATP binding"/>
    <property type="evidence" value="ECO:0007669"/>
    <property type="project" value="UniProtKB-UniRule"/>
</dbReference>
<dbReference type="Gene3D" id="1.10.246.80">
    <property type="match status" value="1"/>
</dbReference>
<comment type="catalytic activity">
    <reaction evidence="11">
        <text>a tRNA with a 3' CCA end + 2 CTP + ATP = a tRNA with a 3' CCACCA end + 3 diphosphate</text>
        <dbReference type="Rhea" id="RHEA:76235"/>
        <dbReference type="Rhea" id="RHEA-COMP:10468"/>
        <dbReference type="Rhea" id="RHEA-COMP:18655"/>
        <dbReference type="ChEBI" id="CHEBI:30616"/>
        <dbReference type="ChEBI" id="CHEBI:33019"/>
        <dbReference type="ChEBI" id="CHEBI:37563"/>
        <dbReference type="ChEBI" id="CHEBI:83071"/>
        <dbReference type="ChEBI" id="CHEBI:195187"/>
    </reaction>
</comment>
<dbReference type="InterPro" id="IPR023068">
    <property type="entry name" value="CCA-adding_enz_firmicutes"/>
</dbReference>
<dbReference type="SUPFAM" id="SSF81891">
    <property type="entry name" value="Poly A polymerase C-terminal region-like"/>
    <property type="match status" value="1"/>
</dbReference>
<feature type="binding site" evidence="11">
    <location>
        <position position="43"/>
    </location>
    <ligand>
        <name>Mg(2+)</name>
        <dbReference type="ChEBI" id="CHEBI:18420"/>
    </ligand>
</feature>
<feature type="binding site" evidence="11">
    <location>
        <position position="31"/>
    </location>
    <ligand>
        <name>CTP</name>
        <dbReference type="ChEBI" id="CHEBI:37563"/>
    </ligand>
</feature>
<evidence type="ECO:0000256" key="3">
    <source>
        <dbReference type="ARBA" id="ARBA00022694"/>
    </source>
</evidence>
<keyword evidence="5 11" id="KW-0479">Metal-binding</keyword>
<evidence type="ECO:0000256" key="5">
    <source>
        <dbReference type="ARBA" id="ARBA00022723"/>
    </source>
</evidence>
<dbReference type="NCBIfam" id="NF009814">
    <property type="entry name" value="PRK13299.1"/>
    <property type="match status" value="1"/>
</dbReference>
<evidence type="ECO:0000259" key="14">
    <source>
        <dbReference type="Pfam" id="PF13735"/>
    </source>
</evidence>